<protein>
    <submittedName>
        <fullName evidence="1">Uncharacterized protein</fullName>
    </submittedName>
</protein>
<dbReference type="RefSeq" id="XP_647490.1">
    <property type="nucleotide sequence ID" value="XM_642398.1"/>
</dbReference>
<dbReference type="AlphaFoldDB" id="Q55FP3"/>
<reference evidence="1 2" key="1">
    <citation type="journal article" date="2005" name="Nature">
        <title>The genome of the social amoeba Dictyostelium discoideum.</title>
        <authorList>
            <consortium name="The Dictyostelium discoideum Sequencing Consortium"/>
            <person name="Eichinger L."/>
            <person name="Pachebat J.A."/>
            <person name="Glockner G."/>
            <person name="Rajandream M.A."/>
            <person name="Sucgang R."/>
            <person name="Berriman M."/>
            <person name="Song J."/>
            <person name="Olsen R."/>
            <person name="Szafranski K."/>
            <person name="Xu Q."/>
            <person name="Tunggal B."/>
            <person name="Kummerfeld S."/>
            <person name="Madera M."/>
            <person name="Konfortov B.A."/>
            <person name="Rivero F."/>
            <person name="Bankier A.T."/>
            <person name="Lehmann R."/>
            <person name="Hamlin N."/>
            <person name="Davies R."/>
            <person name="Gaudet P."/>
            <person name="Fey P."/>
            <person name="Pilcher K."/>
            <person name="Chen G."/>
            <person name="Saunders D."/>
            <person name="Sodergren E."/>
            <person name="Davis P."/>
            <person name="Kerhornou A."/>
            <person name="Nie X."/>
            <person name="Hall N."/>
            <person name="Anjard C."/>
            <person name="Hemphill L."/>
            <person name="Bason N."/>
            <person name="Farbrother P."/>
            <person name="Desany B."/>
            <person name="Just E."/>
            <person name="Morio T."/>
            <person name="Rost R."/>
            <person name="Churcher C."/>
            <person name="Cooper J."/>
            <person name="Haydock S."/>
            <person name="van Driessche N."/>
            <person name="Cronin A."/>
            <person name="Goodhead I."/>
            <person name="Muzny D."/>
            <person name="Mourier T."/>
            <person name="Pain A."/>
            <person name="Lu M."/>
            <person name="Harper D."/>
            <person name="Lindsay R."/>
            <person name="Hauser H."/>
            <person name="James K."/>
            <person name="Quiles M."/>
            <person name="Madan Babu M."/>
            <person name="Saito T."/>
            <person name="Buchrieser C."/>
            <person name="Wardroper A."/>
            <person name="Felder M."/>
            <person name="Thangavelu M."/>
            <person name="Johnson D."/>
            <person name="Knights A."/>
            <person name="Loulseged H."/>
            <person name="Mungall K."/>
            <person name="Oliver K."/>
            <person name="Price C."/>
            <person name="Quail M.A."/>
            <person name="Urushihara H."/>
            <person name="Hernandez J."/>
            <person name="Rabbinowitsch E."/>
            <person name="Steffen D."/>
            <person name="Sanders M."/>
            <person name="Ma J."/>
            <person name="Kohara Y."/>
            <person name="Sharp S."/>
            <person name="Simmonds M."/>
            <person name="Spiegler S."/>
            <person name="Tivey A."/>
            <person name="Sugano S."/>
            <person name="White B."/>
            <person name="Walker D."/>
            <person name="Woodward J."/>
            <person name="Winckler T."/>
            <person name="Tanaka Y."/>
            <person name="Shaulsky G."/>
            <person name="Schleicher M."/>
            <person name="Weinstock G."/>
            <person name="Rosenthal A."/>
            <person name="Cox E.C."/>
            <person name="Chisholm R.L."/>
            <person name="Gibbs R."/>
            <person name="Loomis W.F."/>
            <person name="Platzer M."/>
            <person name="Kay R.R."/>
            <person name="Williams J."/>
            <person name="Dear P.H."/>
            <person name="Noegel A.A."/>
            <person name="Barrell B."/>
            <person name="Kuspa A."/>
        </authorList>
    </citation>
    <scope>NUCLEOTIDE SEQUENCE [LARGE SCALE GENOMIC DNA]</scope>
    <source>
        <strain evidence="1 2">AX4</strain>
    </source>
</reference>
<dbReference type="GO" id="GO:0000307">
    <property type="term" value="C:cyclin-dependent protein kinase holoenzyme complex"/>
    <property type="evidence" value="ECO:0000318"/>
    <property type="project" value="GO_Central"/>
</dbReference>
<proteinExistence type="predicted"/>
<dbReference type="GO" id="GO:0005634">
    <property type="term" value="C:nucleus"/>
    <property type="evidence" value="ECO:0000318"/>
    <property type="project" value="GO_Central"/>
</dbReference>
<dbReference type="Proteomes" id="UP000002195">
    <property type="component" value="Unassembled WGS sequence"/>
</dbReference>
<keyword evidence="2" id="KW-1185">Reference proteome</keyword>
<dbReference type="KEGG" id="ddi:DDB_G0268010"/>
<dbReference type="dictyBase" id="DDB_G0268010"/>
<dbReference type="eggNOG" id="ENOG502RHBC">
    <property type="taxonomic scope" value="Eukaryota"/>
</dbReference>
<dbReference type="VEuPathDB" id="AmoebaDB:DDB_G0268010"/>
<dbReference type="PaxDb" id="44689-DDB0238633"/>
<dbReference type="EMBL" id="AAFI02000003">
    <property type="protein sequence ID" value="EAL73458.1"/>
    <property type="molecule type" value="Genomic_DNA"/>
</dbReference>
<dbReference type="OMA" id="DYKINCQ"/>
<comment type="caution">
    <text evidence="1">The sequence shown here is derived from an EMBL/GenBank/DDBJ whole genome shotgun (WGS) entry which is preliminary data.</text>
</comment>
<dbReference type="HOGENOM" id="CLU_1113031_0_0_1"/>
<sequence length="250" mass="28934">MNNSMTTTINKLNNLNINSYKVILNNSNNNINNNYYNNYNNNNNNNNMIPSDQMKKKYPYLSQYFPSTCDALVKKVCSWVIDQKQKNTCRGVSTPSCKILSNNNMETGVSEILETILTYIVDDLKENEYLLLVSLYFADKYVNKAGVRQSQILWLILISCIVSFKMYSDSNKIQTKKIEKRFSIDIKDNIIGKIEVQFLSNIDYNLYIDEKTITSFITCLFIDYKINCQTNLDLIQSILSQIQSVIKTTD</sequence>
<name>Q55FP3_DICDI</name>
<dbReference type="GO" id="GO:0016538">
    <property type="term" value="F:cyclin-dependent protein serine/threonine kinase regulator activity"/>
    <property type="evidence" value="ECO:0000318"/>
    <property type="project" value="GO_Central"/>
</dbReference>
<evidence type="ECO:0000313" key="1">
    <source>
        <dbReference type="EMBL" id="EAL73458.1"/>
    </source>
</evidence>
<dbReference type="InParanoid" id="Q55FP3"/>
<dbReference type="GeneID" id="8616297"/>
<dbReference type="SMR" id="Q55FP3"/>
<dbReference type="FunCoup" id="Q55FP3">
    <property type="interactions" value="93"/>
</dbReference>
<gene>
    <name evidence="1" type="ORF">DDB_G0268010</name>
</gene>
<evidence type="ECO:0000313" key="2">
    <source>
        <dbReference type="Proteomes" id="UP000002195"/>
    </source>
</evidence>
<dbReference type="Gene3D" id="1.10.472.10">
    <property type="entry name" value="Cyclin-like"/>
    <property type="match status" value="1"/>
</dbReference>
<accession>Q55FP3</accession>
<organism evidence="1 2">
    <name type="scientific">Dictyostelium discoideum</name>
    <name type="common">Social amoeba</name>
    <dbReference type="NCBI Taxonomy" id="44689"/>
    <lineage>
        <taxon>Eukaryota</taxon>
        <taxon>Amoebozoa</taxon>
        <taxon>Evosea</taxon>
        <taxon>Eumycetozoa</taxon>
        <taxon>Dictyostelia</taxon>
        <taxon>Dictyosteliales</taxon>
        <taxon>Dictyosteliaceae</taxon>
        <taxon>Dictyostelium</taxon>
    </lineage>
</organism>